<dbReference type="Gene3D" id="3.90.79.10">
    <property type="entry name" value="Nucleoside Triphosphate Pyrophosphohydrolase"/>
    <property type="match status" value="1"/>
</dbReference>
<proteinExistence type="inferred from homology"/>
<evidence type="ECO:0000313" key="5">
    <source>
        <dbReference type="Proteomes" id="UP001177295"/>
    </source>
</evidence>
<dbReference type="Proteomes" id="UP001177295">
    <property type="component" value="Chromosome"/>
</dbReference>
<dbReference type="PANTHER" id="PTHR43736:SF1">
    <property type="entry name" value="DIHYDRONEOPTERIN TRIPHOSPHATE DIPHOSPHATASE"/>
    <property type="match status" value="1"/>
</dbReference>
<protein>
    <recommendedName>
        <fullName evidence="3">Nudix hydrolase domain-containing protein</fullName>
    </recommendedName>
</protein>
<comment type="similarity">
    <text evidence="2">Belongs to the Nudix hydrolase family.</text>
</comment>
<evidence type="ECO:0000256" key="2">
    <source>
        <dbReference type="RuleBase" id="RU003476"/>
    </source>
</evidence>
<dbReference type="SUPFAM" id="SSF46785">
    <property type="entry name" value="Winged helix' DNA-binding domain"/>
    <property type="match status" value="1"/>
</dbReference>
<accession>A0ABY8WWC1</accession>
<evidence type="ECO:0000259" key="3">
    <source>
        <dbReference type="PROSITE" id="PS51462"/>
    </source>
</evidence>
<organism evidence="4 5">
    <name type="scientific">Candidatus Southlakia epibionticum</name>
    <dbReference type="NCBI Taxonomy" id="3043284"/>
    <lineage>
        <taxon>Bacteria</taxon>
        <taxon>Candidatus Saccharimonadota</taxon>
        <taxon>Candidatus Saccharimonadia</taxon>
        <taxon>Candidatus Saccharimonadales</taxon>
        <taxon>Candidatus Saccharimonadaceae</taxon>
        <taxon>Candidatus Southlakia</taxon>
    </lineage>
</organism>
<dbReference type="Pfam" id="PF00293">
    <property type="entry name" value="NUDIX"/>
    <property type="match status" value="1"/>
</dbReference>
<dbReference type="InterPro" id="IPR036390">
    <property type="entry name" value="WH_DNA-bd_sf"/>
</dbReference>
<keyword evidence="5" id="KW-1185">Reference proteome</keyword>
<keyword evidence="1 2" id="KW-0378">Hydrolase</keyword>
<dbReference type="InterPro" id="IPR020084">
    <property type="entry name" value="NUDIX_hydrolase_CS"/>
</dbReference>
<sequence length="251" mass="28599">MCATVGSEMAKIEKAIARGAGLHPAQTKILRELLFMPAARFAELQKASGLESDHVKFHIKRLVELGYVDKIGSVYQLSVAGKEYANKLDTDAGVIERQPKVAVLLVVERYNSKTHMMEYLLQKRLKHPYFGFWGAPTGKVRWGETLRDAAVRELKEETGLTGVFEYRGIYHERVRRQAAGEIIEDKLFQLMFCDRFSGELQVEFDGGRNTWRTLEDMALESKKYKGFETEIAACLDSVPLTERMCDYGDEF</sequence>
<dbReference type="EMBL" id="CP124550">
    <property type="protein sequence ID" value="WIO45995.1"/>
    <property type="molecule type" value="Genomic_DNA"/>
</dbReference>
<name>A0ABY8WWC1_9BACT</name>
<reference evidence="4 5" key="1">
    <citation type="journal article" date="2023" name="Cell">
        <title>Genetic manipulation of Patescibacteria provides mechanistic insights into microbial dark matter and the epibiotic lifestyle.</title>
        <authorList>
            <person name="Wang Y."/>
            <person name="Gallagher L.A."/>
            <person name="Andrade P.A."/>
            <person name="Liu A."/>
            <person name="Humphreys I.R."/>
            <person name="Turkarslan S."/>
            <person name="Cutler K.J."/>
            <person name="Arrieta-Ortiz M.L."/>
            <person name="Li Y."/>
            <person name="Radey M.C."/>
            <person name="McLean J.S."/>
            <person name="Cong Q."/>
            <person name="Baker D."/>
            <person name="Baliga N.S."/>
            <person name="Peterson S.B."/>
            <person name="Mougous J.D."/>
        </authorList>
    </citation>
    <scope>NUCLEOTIDE SEQUENCE [LARGE SCALE GENOMIC DNA]</scope>
    <source>
        <strain evidence="4 5">ML1</strain>
    </source>
</reference>
<dbReference type="InterPro" id="IPR020476">
    <property type="entry name" value="Nudix_hydrolase"/>
</dbReference>
<dbReference type="InterPro" id="IPR015797">
    <property type="entry name" value="NUDIX_hydrolase-like_dom_sf"/>
</dbReference>
<evidence type="ECO:0000256" key="1">
    <source>
        <dbReference type="ARBA" id="ARBA00022801"/>
    </source>
</evidence>
<dbReference type="InterPro" id="IPR000086">
    <property type="entry name" value="NUDIX_hydrolase_dom"/>
</dbReference>
<dbReference type="SUPFAM" id="SSF55811">
    <property type="entry name" value="Nudix"/>
    <property type="match status" value="1"/>
</dbReference>
<dbReference type="PANTHER" id="PTHR43736">
    <property type="entry name" value="ADP-RIBOSE PYROPHOSPHATASE"/>
    <property type="match status" value="1"/>
</dbReference>
<dbReference type="PROSITE" id="PS00893">
    <property type="entry name" value="NUDIX_BOX"/>
    <property type="match status" value="1"/>
</dbReference>
<dbReference type="Gene3D" id="1.10.10.10">
    <property type="entry name" value="Winged helix-like DNA-binding domain superfamily/Winged helix DNA-binding domain"/>
    <property type="match status" value="1"/>
</dbReference>
<dbReference type="InterPro" id="IPR036388">
    <property type="entry name" value="WH-like_DNA-bd_sf"/>
</dbReference>
<dbReference type="PRINTS" id="PR00502">
    <property type="entry name" value="NUDIXFAMILY"/>
</dbReference>
<feature type="domain" description="Nudix hydrolase" evidence="3">
    <location>
        <begin position="96"/>
        <end position="234"/>
    </location>
</feature>
<evidence type="ECO:0000313" key="4">
    <source>
        <dbReference type="EMBL" id="WIO45995.1"/>
    </source>
</evidence>
<gene>
    <name evidence="4" type="ORF">SEML1_0368</name>
</gene>
<dbReference type="PROSITE" id="PS51462">
    <property type="entry name" value="NUDIX"/>
    <property type="match status" value="1"/>
</dbReference>